<protein>
    <recommendedName>
        <fullName evidence="5">Secreted protein</fullName>
    </recommendedName>
</protein>
<keyword evidence="4" id="KW-1185">Reference proteome</keyword>
<gene>
    <name evidence="3" type="ORF">AQI95_41560</name>
</gene>
<organism evidence="3 4">
    <name type="scientific">Streptomyces yokosukanensis</name>
    <dbReference type="NCBI Taxonomy" id="67386"/>
    <lineage>
        <taxon>Bacteria</taxon>
        <taxon>Bacillati</taxon>
        <taxon>Actinomycetota</taxon>
        <taxon>Actinomycetes</taxon>
        <taxon>Kitasatosporales</taxon>
        <taxon>Streptomycetaceae</taxon>
        <taxon>Streptomyces</taxon>
    </lineage>
</organism>
<accession>A0A101NRT2</accession>
<feature type="region of interest" description="Disordered" evidence="1">
    <location>
        <begin position="84"/>
        <end position="103"/>
    </location>
</feature>
<evidence type="ECO:0000256" key="1">
    <source>
        <dbReference type="SAM" id="MobiDB-lite"/>
    </source>
</evidence>
<evidence type="ECO:0000313" key="4">
    <source>
        <dbReference type="Proteomes" id="UP000053127"/>
    </source>
</evidence>
<proteinExistence type="predicted"/>
<feature type="chain" id="PRO_5007101867" description="Secreted protein" evidence="2">
    <location>
        <begin position="27"/>
        <end position="131"/>
    </location>
</feature>
<dbReference type="AlphaFoldDB" id="A0A101NRT2"/>
<dbReference type="EMBL" id="LMWN01000080">
    <property type="protein sequence ID" value="KUM98044.1"/>
    <property type="molecule type" value="Genomic_DNA"/>
</dbReference>
<dbReference type="STRING" id="67386.AQI95_41560"/>
<evidence type="ECO:0000313" key="3">
    <source>
        <dbReference type="EMBL" id="KUM98044.1"/>
    </source>
</evidence>
<dbReference type="Proteomes" id="UP000053127">
    <property type="component" value="Unassembled WGS sequence"/>
</dbReference>
<reference evidence="3 4" key="1">
    <citation type="submission" date="2015-10" db="EMBL/GenBank/DDBJ databases">
        <title>Draft genome sequence of Streptomyces yokosukanensis DSM 40224, type strain for the species Streptomyces yokosukanensis.</title>
        <authorList>
            <person name="Ruckert C."/>
            <person name="Winkler A."/>
            <person name="Kalinowski J."/>
            <person name="Kampfer P."/>
            <person name="Glaeser S."/>
        </authorList>
    </citation>
    <scope>NUCLEOTIDE SEQUENCE [LARGE SCALE GENOMIC DNA]</scope>
    <source>
        <strain evidence="3 4">DSM 40224</strain>
    </source>
</reference>
<evidence type="ECO:0000256" key="2">
    <source>
        <dbReference type="SAM" id="SignalP"/>
    </source>
</evidence>
<evidence type="ECO:0008006" key="5">
    <source>
        <dbReference type="Google" id="ProtNLM"/>
    </source>
</evidence>
<sequence length="131" mass="13475">MRPGCTGLFVGLILLITAHLAGEVHAASFAGAHVTVEITVEAQPRTDTGHHSAPAPEHQHGAKGHIDHAVDRPRTSAGITIAESGHADPLGNSPGSVAALSPRPARGRPYDIAAPSADTSAVLALHCVWRL</sequence>
<name>A0A101NRT2_9ACTN</name>
<feature type="signal peptide" evidence="2">
    <location>
        <begin position="1"/>
        <end position="26"/>
    </location>
</feature>
<comment type="caution">
    <text evidence="3">The sequence shown here is derived from an EMBL/GenBank/DDBJ whole genome shotgun (WGS) entry which is preliminary data.</text>
</comment>
<keyword evidence="2" id="KW-0732">Signal</keyword>